<accession>A0ABM1SH73</accession>
<keyword evidence="2" id="KW-1133">Transmembrane helix</keyword>
<sequence>MAEINGKNTVVKFPVTIIETSYSSNQETRDNRIGINNDKSLTCIPLNTQCDSSSLGEVEKNCTVPKSTRDSNDTNTSLQKDEPSSEACATTGNGNHYNTNEKIVWPNPFTRNGRYVNIEAVNWSNLRYRNRWGCLFLGIFVGLVFVGIAVAVVGVAILTGLQKDFKYLCQQSSVYRFQGAHVSDFSHSQLKKWTLFTGSVIFQTNRTTPCLNEKKQTKRKQLYNQPSFTSKIEQAFRNSMIGSNFVAFSLGNIGCENGTTIVADYVTIWQSASDGTSISFINVTSVLLNITVTDESPLFKKVVFSNMFNIKFPI</sequence>
<keyword evidence="2" id="KW-0472">Membrane</keyword>
<protein>
    <submittedName>
        <fullName evidence="4">Uncharacterized protein LOC111086019 isoform X1</fullName>
    </submittedName>
</protein>
<feature type="transmembrane region" description="Helical" evidence="2">
    <location>
        <begin position="134"/>
        <end position="161"/>
    </location>
</feature>
<dbReference type="RefSeq" id="XP_022242978.1">
    <property type="nucleotide sequence ID" value="XM_022387270.1"/>
</dbReference>
<keyword evidence="3" id="KW-1185">Reference proteome</keyword>
<evidence type="ECO:0000313" key="4">
    <source>
        <dbReference type="RefSeq" id="XP_022242978.1"/>
    </source>
</evidence>
<dbReference type="GeneID" id="111086019"/>
<reference evidence="4" key="1">
    <citation type="submission" date="2025-08" db="UniProtKB">
        <authorList>
            <consortium name="RefSeq"/>
        </authorList>
    </citation>
    <scope>IDENTIFICATION</scope>
    <source>
        <tissue evidence="4">Muscle</tissue>
    </source>
</reference>
<name>A0ABM1SH73_LIMPO</name>
<evidence type="ECO:0000256" key="2">
    <source>
        <dbReference type="SAM" id="Phobius"/>
    </source>
</evidence>
<keyword evidence="2" id="KW-0812">Transmembrane</keyword>
<evidence type="ECO:0000313" key="3">
    <source>
        <dbReference type="Proteomes" id="UP000694941"/>
    </source>
</evidence>
<gene>
    <name evidence="4" type="primary">LOC111086019</name>
</gene>
<feature type="region of interest" description="Disordered" evidence="1">
    <location>
        <begin position="62"/>
        <end position="94"/>
    </location>
</feature>
<dbReference type="Proteomes" id="UP000694941">
    <property type="component" value="Unplaced"/>
</dbReference>
<organism evidence="3 4">
    <name type="scientific">Limulus polyphemus</name>
    <name type="common">Atlantic horseshoe crab</name>
    <dbReference type="NCBI Taxonomy" id="6850"/>
    <lineage>
        <taxon>Eukaryota</taxon>
        <taxon>Metazoa</taxon>
        <taxon>Ecdysozoa</taxon>
        <taxon>Arthropoda</taxon>
        <taxon>Chelicerata</taxon>
        <taxon>Merostomata</taxon>
        <taxon>Xiphosura</taxon>
        <taxon>Limulidae</taxon>
        <taxon>Limulus</taxon>
    </lineage>
</organism>
<evidence type="ECO:0000256" key="1">
    <source>
        <dbReference type="SAM" id="MobiDB-lite"/>
    </source>
</evidence>
<proteinExistence type="predicted"/>